<keyword evidence="2" id="KW-1185">Reference proteome</keyword>
<dbReference type="GO" id="GO:0016020">
    <property type="term" value="C:membrane"/>
    <property type="evidence" value="ECO:0007669"/>
    <property type="project" value="TreeGrafter"/>
</dbReference>
<protein>
    <submittedName>
        <fullName evidence="3">Uncharacterized protein LOC109474804</fullName>
    </submittedName>
</protein>
<proteinExistence type="predicted"/>
<dbReference type="InterPro" id="IPR002859">
    <property type="entry name" value="PKD/REJ-like"/>
</dbReference>
<dbReference type="Pfam" id="PF02010">
    <property type="entry name" value="REJ"/>
    <property type="match status" value="1"/>
</dbReference>
<dbReference type="InterPro" id="IPR051223">
    <property type="entry name" value="Polycystin"/>
</dbReference>
<dbReference type="AlphaFoldDB" id="A0A6P4Z2E5"/>
<dbReference type="Proteomes" id="UP000515135">
    <property type="component" value="Unplaced"/>
</dbReference>
<dbReference type="GeneID" id="109474804"/>
<organism evidence="2 3">
    <name type="scientific">Branchiostoma belcheri</name>
    <name type="common">Amphioxus</name>
    <dbReference type="NCBI Taxonomy" id="7741"/>
    <lineage>
        <taxon>Eukaryota</taxon>
        <taxon>Metazoa</taxon>
        <taxon>Chordata</taxon>
        <taxon>Cephalochordata</taxon>
        <taxon>Leptocardii</taxon>
        <taxon>Amphioxiformes</taxon>
        <taxon>Branchiostomatidae</taxon>
        <taxon>Branchiostoma</taxon>
    </lineage>
</organism>
<sequence>MDSCRVETSMVEGIRGYDRRIRLVYRTNNVLHGEGNLTGCPDGNITGYRWDVFVEVISAGKAVHELKNLNLVSNEEDLVIPSQSLQPSKYMIQFQVTVRIPDNSTDVKVYSVAQTWIEVVAMPLVVTLGPSLVTRYADDDLWVSAEGSWDPEGLTDPSVWNYRWTCNQTHGGVVEDCATRELDSRPGVLYVVNSRPSMTTFTVTVTVVASSPGRGEVAASQTVVLHDNPACQLSITCTGNCDHTRLDPALPLQLQAVPGPDAAAMYQWSVVRSKDGSASLPNTVELTQETLHVEAGVLEAGESYTVRSVNRIQDCGNDIVESTWTFVVRPGVHLGNDVTNCTIHRVDTAGCVCCAAVNDELGPVTYKFRIAPPYEKDRGKVQFPPKTDFMVATMLLTPYHTMIPRYCSDGIPEDDIIVGLWVSGTDGRLLVHANITEKSGDKVALPDDVIEKLSGAEMKDMGTIQDVATLVTLTSAKKLPLSSKATAAKTLQASANALKTMLESGSSNDSMSVADINLATCTMFTGMTHMMEESSNVSQNVELVNQIVGAVYNTIDAIAETYDILMTNESQGATAIFEMPKLQLKVEKGGCQDEQRKILVVEDLVVVTPPFRNLSSGCGEDDAVGLVLTEANFNPFQYAGNSQEIRSEVVSMTVRVGREIRPIHNLTDPFDMIIRRDDRDVASTMFTHAGRIQSDSDIAVAEFRPQKSGTALSIYLDLEQTPEARDVRLLLRNESSGSIPENYDNVSLTTVLPVPQHQLST</sequence>
<dbReference type="OrthoDB" id="6107927at2759"/>
<dbReference type="KEGG" id="bbel:109474804"/>
<feature type="domain" description="PKD/REJ-like" evidence="1">
    <location>
        <begin position="39"/>
        <end position="368"/>
    </location>
</feature>
<evidence type="ECO:0000313" key="3">
    <source>
        <dbReference type="RefSeq" id="XP_019630723.1"/>
    </source>
</evidence>
<dbReference type="RefSeq" id="XP_019630723.1">
    <property type="nucleotide sequence ID" value="XM_019775164.1"/>
</dbReference>
<dbReference type="PANTHER" id="PTHR10877:SF194">
    <property type="entry name" value="LOCATION OF VULVA DEFECTIVE 1"/>
    <property type="match status" value="1"/>
</dbReference>
<dbReference type="GO" id="GO:0050982">
    <property type="term" value="P:detection of mechanical stimulus"/>
    <property type="evidence" value="ECO:0007669"/>
    <property type="project" value="TreeGrafter"/>
</dbReference>
<dbReference type="PANTHER" id="PTHR10877">
    <property type="entry name" value="POLYCYSTIN FAMILY MEMBER"/>
    <property type="match status" value="1"/>
</dbReference>
<reference evidence="3" key="1">
    <citation type="submission" date="2025-08" db="UniProtKB">
        <authorList>
            <consortium name="RefSeq"/>
        </authorList>
    </citation>
    <scope>IDENTIFICATION</scope>
    <source>
        <tissue evidence="3">Gonad</tissue>
    </source>
</reference>
<gene>
    <name evidence="3" type="primary">LOC109474804</name>
</gene>
<dbReference type="GO" id="GO:0005262">
    <property type="term" value="F:calcium channel activity"/>
    <property type="evidence" value="ECO:0007669"/>
    <property type="project" value="TreeGrafter"/>
</dbReference>
<accession>A0A6P4Z2E5</accession>
<evidence type="ECO:0000313" key="2">
    <source>
        <dbReference type="Proteomes" id="UP000515135"/>
    </source>
</evidence>
<name>A0A6P4Z2E5_BRABE</name>
<evidence type="ECO:0000259" key="1">
    <source>
        <dbReference type="Pfam" id="PF02010"/>
    </source>
</evidence>